<sequence>MEYRYTRLTRLVYICRPRNQFAVQSKQTEEACMHAPRGSIRRSRLESRDYDGRGIYTKQEHTRSPGSRAEETEGTRLAAGAMMPLRKPVLEGAARRAWRSEPSRACATWTPLPSGFRKGVACSFGGGVRVHVDGVLGRQRSLAGTDPGEPLIPRRDGSPAS</sequence>
<dbReference type="AlphaFoldDB" id="A0A6A6TJP4"/>
<dbReference type="Proteomes" id="UP000799324">
    <property type="component" value="Unassembled WGS sequence"/>
</dbReference>
<evidence type="ECO:0000313" key="2">
    <source>
        <dbReference type="EMBL" id="KAF2660259.1"/>
    </source>
</evidence>
<evidence type="ECO:0000313" key="3">
    <source>
        <dbReference type="Proteomes" id="UP000799324"/>
    </source>
</evidence>
<accession>A0A6A6TJP4</accession>
<keyword evidence="3" id="KW-1185">Reference proteome</keyword>
<reference evidence="2" key="1">
    <citation type="journal article" date="2020" name="Stud. Mycol.">
        <title>101 Dothideomycetes genomes: a test case for predicting lifestyles and emergence of pathogens.</title>
        <authorList>
            <person name="Haridas S."/>
            <person name="Albert R."/>
            <person name="Binder M."/>
            <person name="Bloem J."/>
            <person name="Labutti K."/>
            <person name="Salamov A."/>
            <person name="Andreopoulos B."/>
            <person name="Baker S."/>
            <person name="Barry K."/>
            <person name="Bills G."/>
            <person name="Bluhm B."/>
            <person name="Cannon C."/>
            <person name="Castanera R."/>
            <person name="Culley D."/>
            <person name="Daum C."/>
            <person name="Ezra D."/>
            <person name="Gonzalez J."/>
            <person name="Henrissat B."/>
            <person name="Kuo A."/>
            <person name="Liang C."/>
            <person name="Lipzen A."/>
            <person name="Lutzoni F."/>
            <person name="Magnuson J."/>
            <person name="Mondo S."/>
            <person name="Nolan M."/>
            <person name="Ohm R."/>
            <person name="Pangilinan J."/>
            <person name="Park H.-J."/>
            <person name="Ramirez L."/>
            <person name="Alfaro M."/>
            <person name="Sun H."/>
            <person name="Tritt A."/>
            <person name="Yoshinaga Y."/>
            <person name="Zwiers L.-H."/>
            <person name="Turgeon B."/>
            <person name="Goodwin S."/>
            <person name="Spatafora J."/>
            <person name="Crous P."/>
            <person name="Grigoriev I."/>
        </authorList>
    </citation>
    <scope>NUCLEOTIDE SEQUENCE</scope>
    <source>
        <strain evidence="2">CBS 122681</strain>
    </source>
</reference>
<organism evidence="2 3">
    <name type="scientific">Lophiostoma macrostomum CBS 122681</name>
    <dbReference type="NCBI Taxonomy" id="1314788"/>
    <lineage>
        <taxon>Eukaryota</taxon>
        <taxon>Fungi</taxon>
        <taxon>Dikarya</taxon>
        <taxon>Ascomycota</taxon>
        <taxon>Pezizomycotina</taxon>
        <taxon>Dothideomycetes</taxon>
        <taxon>Pleosporomycetidae</taxon>
        <taxon>Pleosporales</taxon>
        <taxon>Lophiostomataceae</taxon>
        <taxon>Lophiostoma</taxon>
    </lineage>
</organism>
<protein>
    <submittedName>
        <fullName evidence="2">Uncharacterized protein</fullName>
    </submittedName>
</protein>
<feature type="compositionally biased region" description="Basic and acidic residues" evidence="1">
    <location>
        <begin position="152"/>
        <end position="161"/>
    </location>
</feature>
<name>A0A6A6TJP4_9PLEO</name>
<gene>
    <name evidence="2" type="ORF">K491DRAFT_97353</name>
</gene>
<evidence type="ECO:0000256" key="1">
    <source>
        <dbReference type="SAM" id="MobiDB-lite"/>
    </source>
</evidence>
<dbReference type="EMBL" id="MU004301">
    <property type="protein sequence ID" value="KAF2660259.1"/>
    <property type="molecule type" value="Genomic_DNA"/>
</dbReference>
<feature type="region of interest" description="Disordered" evidence="1">
    <location>
        <begin position="140"/>
        <end position="161"/>
    </location>
</feature>
<proteinExistence type="predicted"/>